<protein>
    <submittedName>
        <fullName evidence="1">Uncharacterized protein</fullName>
    </submittedName>
</protein>
<reference evidence="1 2" key="1">
    <citation type="submission" date="2014-04" db="EMBL/GenBank/DDBJ databases">
        <authorList>
            <consortium name="DOE Joint Genome Institute"/>
            <person name="Kuo A."/>
            <person name="Tarkka M."/>
            <person name="Buscot F."/>
            <person name="Kohler A."/>
            <person name="Nagy L.G."/>
            <person name="Floudas D."/>
            <person name="Copeland A."/>
            <person name="Barry K.W."/>
            <person name="Cichocki N."/>
            <person name="Veneault-Fourrey C."/>
            <person name="LaButti K."/>
            <person name="Lindquist E.A."/>
            <person name="Lipzen A."/>
            <person name="Lundell T."/>
            <person name="Morin E."/>
            <person name="Murat C."/>
            <person name="Sun H."/>
            <person name="Tunlid A."/>
            <person name="Henrissat B."/>
            <person name="Grigoriev I.V."/>
            <person name="Hibbett D.S."/>
            <person name="Martin F."/>
            <person name="Nordberg H.P."/>
            <person name="Cantor M.N."/>
            <person name="Hua S.X."/>
        </authorList>
    </citation>
    <scope>NUCLEOTIDE SEQUENCE [LARGE SCALE GENOMIC DNA]</scope>
    <source>
        <strain evidence="1 2">F 1598</strain>
    </source>
</reference>
<gene>
    <name evidence="1" type="ORF">PILCRDRAFT_823409</name>
</gene>
<sequence>MAQIVSRTAKDFNLRALRILVWRVNESGTFVGYHCIRAWDRYTISARCLCGVRDPTPA</sequence>
<dbReference type="AlphaFoldDB" id="A0A0C3FIE5"/>
<dbReference type="HOGENOM" id="CLU_2979913_0_0_1"/>
<evidence type="ECO:0000313" key="1">
    <source>
        <dbReference type="EMBL" id="KIM79499.1"/>
    </source>
</evidence>
<reference evidence="2" key="2">
    <citation type="submission" date="2015-01" db="EMBL/GenBank/DDBJ databases">
        <title>Evolutionary Origins and Diversification of the Mycorrhizal Mutualists.</title>
        <authorList>
            <consortium name="DOE Joint Genome Institute"/>
            <consortium name="Mycorrhizal Genomics Consortium"/>
            <person name="Kohler A."/>
            <person name="Kuo A."/>
            <person name="Nagy L.G."/>
            <person name="Floudas D."/>
            <person name="Copeland A."/>
            <person name="Barry K.W."/>
            <person name="Cichocki N."/>
            <person name="Veneault-Fourrey C."/>
            <person name="LaButti K."/>
            <person name="Lindquist E.A."/>
            <person name="Lipzen A."/>
            <person name="Lundell T."/>
            <person name="Morin E."/>
            <person name="Murat C."/>
            <person name="Riley R."/>
            <person name="Ohm R."/>
            <person name="Sun H."/>
            <person name="Tunlid A."/>
            <person name="Henrissat B."/>
            <person name="Grigoriev I.V."/>
            <person name="Hibbett D.S."/>
            <person name="Martin F."/>
        </authorList>
    </citation>
    <scope>NUCLEOTIDE SEQUENCE [LARGE SCALE GENOMIC DNA]</scope>
    <source>
        <strain evidence="2">F 1598</strain>
    </source>
</reference>
<accession>A0A0C3FIE5</accession>
<keyword evidence="2" id="KW-1185">Reference proteome</keyword>
<dbReference type="EMBL" id="KN833009">
    <property type="protein sequence ID" value="KIM79499.1"/>
    <property type="molecule type" value="Genomic_DNA"/>
</dbReference>
<proteinExistence type="predicted"/>
<organism evidence="1 2">
    <name type="scientific">Piloderma croceum (strain F 1598)</name>
    <dbReference type="NCBI Taxonomy" id="765440"/>
    <lineage>
        <taxon>Eukaryota</taxon>
        <taxon>Fungi</taxon>
        <taxon>Dikarya</taxon>
        <taxon>Basidiomycota</taxon>
        <taxon>Agaricomycotina</taxon>
        <taxon>Agaricomycetes</taxon>
        <taxon>Agaricomycetidae</taxon>
        <taxon>Atheliales</taxon>
        <taxon>Atheliaceae</taxon>
        <taxon>Piloderma</taxon>
    </lineage>
</organism>
<evidence type="ECO:0000313" key="2">
    <source>
        <dbReference type="Proteomes" id="UP000054166"/>
    </source>
</evidence>
<name>A0A0C3FIE5_PILCF</name>
<dbReference type="InParanoid" id="A0A0C3FIE5"/>
<dbReference type="Proteomes" id="UP000054166">
    <property type="component" value="Unassembled WGS sequence"/>
</dbReference>